<dbReference type="InterPro" id="IPR029021">
    <property type="entry name" value="Prot-tyrosine_phosphatase-like"/>
</dbReference>
<evidence type="ECO:0000313" key="2">
    <source>
        <dbReference type="Proteomes" id="UP001597483"/>
    </source>
</evidence>
<sequence length="183" mass="19318">MPSVPNLRDLGGYRTATGEWVRMGLLYRSNALTLSAADKTTADSLGLRYVYDLRTAAEAGQAPDVVPAGATRELHDVMGAGVQGPAPTTPLQAADTMRAMERVFVDDPASRAEFGAVLADLATRDGAQLFHCTGGKDRTGWAAAVVLTLLGVDQDAVMQDYQLSDRYVLESPGTQAYLPAGSA</sequence>
<dbReference type="Pfam" id="PF13350">
    <property type="entry name" value="Y_phosphatase3"/>
    <property type="match status" value="1"/>
</dbReference>
<dbReference type="EC" id="3.1.3.48" evidence="1"/>
<dbReference type="PROSITE" id="PS00383">
    <property type="entry name" value="TYR_PHOSPHATASE_1"/>
    <property type="match status" value="1"/>
</dbReference>
<organism evidence="1 2">
    <name type="scientific">Amycolatopsis silviterrae</name>
    <dbReference type="NCBI Taxonomy" id="1656914"/>
    <lineage>
        <taxon>Bacteria</taxon>
        <taxon>Bacillati</taxon>
        <taxon>Actinomycetota</taxon>
        <taxon>Actinomycetes</taxon>
        <taxon>Pseudonocardiales</taxon>
        <taxon>Pseudonocardiaceae</taxon>
        <taxon>Amycolatopsis</taxon>
    </lineage>
</organism>
<name>A0ABW5H816_9PSEU</name>
<accession>A0ABW5H816</accession>
<dbReference type="Proteomes" id="UP001597483">
    <property type="component" value="Unassembled WGS sequence"/>
</dbReference>
<dbReference type="SUPFAM" id="SSF52799">
    <property type="entry name" value="(Phosphotyrosine protein) phosphatases II"/>
    <property type="match status" value="1"/>
</dbReference>
<dbReference type="RefSeq" id="WP_378305068.1">
    <property type="nucleotide sequence ID" value="NZ_JBHUKS010000011.1"/>
</dbReference>
<dbReference type="InterPro" id="IPR016130">
    <property type="entry name" value="Tyr_Pase_AS"/>
</dbReference>
<proteinExistence type="predicted"/>
<dbReference type="EMBL" id="JBHUKS010000011">
    <property type="protein sequence ID" value="MFD2469014.1"/>
    <property type="molecule type" value="Genomic_DNA"/>
</dbReference>
<protein>
    <submittedName>
        <fullName evidence="1">Tyrosine-protein phosphatase</fullName>
        <ecNumber evidence="1">3.1.3.48</ecNumber>
    </submittedName>
</protein>
<keyword evidence="1" id="KW-0378">Hydrolase</keyword>
<gene>
    <name evidence="1" type="ORF">ACFSVL_16625</name>
</gene>
<keyword evidence="2" id="KW-1185">Reference proteome</keyword>
<dbReference type="Gene3D" id="3.90.190.10">
    <property type="entry name" value="Protein tyrosine phosphatase superfamily"/>
    <property type="match status" value="1"/>
</dbReference>
<evidence type="ECO:0000313" key="1">
    <source>
        <dbReference type="EMBL" id="MFD2469014.1"/>
    </source>
</evidence>
<dbReference type="InterPro" id="IPR026893">
    <property type="entry name" value="Tyr/Ser_Pase_IphP-type"/>
</dbReference>
<comment type="caution">
    <text evidence="1">The sequence shown here is derived from an EMBL/GenBank/DDBJ whole genome shotgun (WGS) entry which is preliminary data.</text>
</comment>
<dbReference type="GO" id="GO:0004725">
    <property type="term" value="F:protein tyrosine phosphatase activity"/>
    <property type="evidence" value="ECO:0007669"/>
    <property type="project" value="UniProtKB-EC"/>
</dbReference>
<reference evidence="2" key="1">
    <citation type="journal article" date="2019" name="Int. J. Syst. Evol. Microbiol.">
        <title>The Global Catalogue of Microorganisms (GCM) 10K type strain sequencing project: providing services to taxonomists for standard genome sequencing and annotation.</title>
        <authorList>
            <consortium name="The Broad Institute Genomics Platform"/>
            <consortium name="The Broad Institute Genome Sequencing Center for Infectious Disease"/>
            <person name="Wu L."/>
            <person name="Ma J."/>
        </authorList>
    </citation>
    <scope>NUCLEOTIDE SEQUENCE [LARGE SCALE GENOMIC DNA]</scope>
    <source>
        <strain evidence="2">CGMCC 4.7641</strain>
    </source>
</reference>